<dbReference type="InterPro" id="IPR006311">
    <property type="entry name" value="TAT_signal"/>
</dbReference>
<sequence length="348" mass="38403">MDKTNRRRFLVGGGVAAAAMGLPLGAARSGGATAAGQPPMNGGGGAMKGHGGGAAGATFKRGEVVDHAANGFNPTDLLRDFDMGRTRRMASGRTLREWEVVASDKEIEVAPGIKYPAWTYNGRVPGPTLRCREGERLRVRFVNASEHPHTMHFHGIHPAEMDGVPDVGLGIIEPGKSVVYEFDAEPFGMHLYHCHVGPLAEHIVRGMYGAFIVDPKQGREDADELMMMMNGFNTNFDAEGNQIYAVNTVAFHHVNEPVRVRRGELVRIYLSNILEFDPINSFHLHANFFDFYPTGTRLEPSELTDTIAMVQGQRGILEMRFPFPGMFMFHAHKTEFAELGWMGFFEVV</sequence>
<dbReference type="PROSITE" id="PS51318">
    <property type="entry name" value="TAT"/>
    <property type="match status" value="1"/>
</dbReference>
<proteinExistence type="inferred from homology"/>
<evidence type="ECO:0000256" key="2">
    <source>
        <dbReference type="ARBA" id="ARBA00001973"/>
    </source>
</evidence>
<dbReference type="Pfam" id="PF07731">
    <property type="entry name" value="Cu-oxidase_2"/>
    <property type="match status" value="1"/>
</dbReference>
<evidence type="ECO:0000256" key="8">
    <source>
        <dbReference type="ARBA" id="ARBA00022737"/>
    </source>
</evidence>
<dbReference type="InterPro" id="IPR011707">
    <property type="entry name" value="Cu-oxidase-like_N"/>
</dbReference>
<feature type="domain" description="Plastocyanin-like" evidence="14">
    <location>
        <begin position="237"/>
        <end position="347"/>
    </location>
</feature>
<gene>
    <name evidence="16" type="ORF">AVDCRST_MAG17-532</name>
</gene>
<feature type="compositionally biased region" description="Gly residues" evidence="13">
    <location>
        <begin position="41"/>
        <end position="54"/>
    </location>
</feature>
<dbReference type="EC" id="1.7.2.1" evidence="5"/>
<dbReference type="PANTHER" id="PTHR11709:SF394">
    <property type="entry name" value="FI03373P-RELATED"/>
    <property type="match status" value="1"/>
</dbReference>
<dbReference type="AlphaFoldDB" id="A0A6J4S5B5"/>
<comment type="subunit">
    <text evidence="4">Homotrimer.</text>
</comment>
<dbReference type="PRINTS" id="PR00695">
    <property type="entry name" value="CUNO2RDTASE"/>
</dbReference>
<feature type="binding site" description="type 1 copper site" evidence="12">
    <location>
        <position position="194"/>
    </location>
    <ligand>
        <name>Cu cation</name>
        <dbReference type="ChEBI" id="CHEBI:23378"/>
        <label>1</label>
    </ligand>
</feature>
<evidence type="ECO:0000259" key="15">
    <source>
        <dbReference type="Pfam" id="PF07732"/>
    </source>
</evidence>
<feature type="binding site" description="type 1 copper site" evidence="12">
    <location>
        <position position="207"/>
    </location>
    <ligand>
        <name>Cu cation</name>
        <dbReference type="ChEBI" id="CHEBI:23378"/>
        <label>1</label>
    </ligand>
</feature>
<feature type="binding site" description="type 1 copper site" evidence="12">
    <location>
        <position position="202"/>
    </location>
    <ligand>
        <name>Cu cation</name>
        <dbReference type="ChEBI" id="CHEBI:23378"/>
        <label>1</label>
    </ligand>
</feature>
<comment type="cofactor">
    <cofactor evidence="1 12">
        <name>Cu(+)</name>
        <dbReference type="ChEBI" id="CHEBI:49552"/>
    </cofactor>
</comment>
<dbReference type="InterPro" id="IPR011706">
    <property type="entry name" value="Cu-oxidase_C"/>
</dbReference>
<evidence type="ECO:0000256" key="11">
    <source>
        <dbReference type="ARBA" id="ARBA00049340"/>
    </source>
</evidence>
<evidence type="ECO:0000259" key="14">
    <source>
        <dbReference type="Pfam" id="PF07731"/>
    </source>
</evidence>
<evidence type="ECO:0000313" key="16">
    <source>
        <dbReference type="EMBL" id="CAA9486763.1"/>
    </source>
</evidence>
<feature type="binding site" description="type 1 copper site" evidence="12">
    <location>
        <position position="193"/>
    </location>
    <ligand>
        <name>Cu cation</name>
        <dbReference type="ChEBI" id="CHEBI:23378"/>
        <label>1</label>
    </ligand>
</feature>
<evidence type="ECO:0000256" key="13">
    <source>
        <dbReference type="SAM" id="MobiDB-lite"/>
    </source>
</evidence>
<dbReference type="GO" id="GO:0005507">
    <property type="term" value="F:copper ion binding"/>
    <property type="evidence" value="ECO:0007669"/>
    <property type="project" value="InterPro"/>
</dbReference>
<evidence type="ECO:0000256" key="1">
    <source>
        <dbReference type="ARBA" id="ARBA00001960"/>
    </source>
</evidence>
<evidence type="ECO:0000256" key="3">
    <source>
        <dbReference type="ARBA" id="ARBA00010609"/>
    </source>
</evidence>
<keyword evidence="9" id="KW-0560">Oxidoreductase</keyword>
<dbReference type="CDD" id="cd11024">
    <property type="entry name" value="CuRO_1_2DMCO_NIR_like"/>
    <property type="match status" value="1"/>
</dbReference>
<protein>
    <recommendedName>
        <fullName evidence="6">Copper-containing nitrite reductase</fullName>
        <ecNumber evidence="5">1.7.2.1</ecNumber>
    </recommendedName>
</protein>
<dbReference type="InterPro" id="IPR001287">
    <property type="entry name" value="NO2-reductase_Cu"/>
</dbReference>
<dbReference type="InterPro" id="IPR045087">
    <property type="entry name" value="Cu-oxidase_fam"/>
</dbReference>
<dbReference type="InterPro" id="IPR008972">
    <property type="entry name" value="Cupredoxin"/>
</dbReference>
<evidence type="ECO:0000256" key="7">
    <source>
        <dbReference type="ARBA" id="ARBA00022723"/>
    </source>
</evidence>
<feature type="binding site" description="type 1 copper site" evidence="12">
    <location>
        <position position="154"/>
    </location>
    <ligand>
        <name>Cu cation</name>
        <dbReference type="ChEBI" id="CHEBI:23378"/>
        <label>1</label>
    </ligand>
</feature>
<keyword evidence="7 12" id="KW-0479">Metal-binding</keyword>
<evidence type="ECO:0000256" key="9">
    <source>
        <dbReference type="ARBA" id="ARBA00023002"/>
    </source>
</evidence>
<evidence type="ECO:0000256" key="6">
    <source>
        <dbReference type="ARBA" id="ARBA00017290"/>
    </source>
</evidence>
<comment type="cofactor">
    <cofactor evidence="2 12">
        <name>Cu(2+)</name>
        <dbReference type="ChEBI" id="CHEBI:29036"/>
    </cofactor>
</comment>
<dbReference type="Gene3D" id="2.60.40.420">
    <property type="entry name" value="Cupredoxins - blue copper proteins"/>
    <property type="match status" value="2"/>
</dbReference>
<name>A0A6J4S5B5_9ACTN</name>
<dbReference type="Pfam" id="PF07732">
    <property type="entry name" value="Cu-oxidase_3"/>
    <property type="match status" value="1"/>
</dbReference>
<evidence type="ECO:0000256" key="4">
    <source>
        <dbReference type="ARBA" id="ARBA00011233"/>
    </source>
</evidence>
<dbReference type="PANTHER" id="PTHR11709">
    <property type="entry name" value="MULTI-COPPER OXIDASE"/>
    <property type="match status" value="1"/>
</dbReference>
<reference evidence="16" key="1">
    <citation type="submission" date="2020-02" db="EMBL/GenBank/DDBJ databases">
        <authorList>
            <person name="Meier V. D."/>
        </authorList>
    </citation>
    <scope>NUCLEOTIDE SEQUENCE</scope>
    <source>
        <strain evidence="16">AVDCRST_MAG17</strain>
    </source>
</reference>
<dbReference type="GO" id="GO:0050421">
    <property type="term" value="F:nitrite reductase (NO-forming) activity"/>
    <property type="evidence" value="ECO:0007669"/>
    <property type="project" value="UniProtKB-EC"/>
</dbReference>
<feature type="binding site" description="type 1 copper site" evidence="12">
    <location>
        <position position="149"/>
    </location>
    <ligand>
        <name>Cu cation</name>
        <dbReference type="ChEBI" id="CHEBI:23378"/>
        <label>1</label>
    </ligand>
</feature>
<keyword evidence="10 12" id="KW-0186">Copper</keyword>
<accession>A0A6J4S5B5</accession>
<feature type="region of interest" description="Disordered" evidence="13">
    <location>
        <begin position="28"/>
        <end position="54"/>
    </location>
</feature>
<feature type="binding site" description="type 1 copper site" evidence="12">
    <location>
        <position position="332"/>
    </location>
    <ligand>
        <name>Cu cation</name>
        <dbReference type="ChEBI" id="CHEBI:23378"/>
        <label>1</label>
    </ligand>
</feature>
<organism evidence="16">
    <name type="scientific">uncultured Solirubrobacterales bacterium</name>
    <dbReference type="NCBI Taxonomy" id="768556"/>
    <lineage>
        <taxon>Bacteria</taxon>
        <taxon>Bacillati</taxon>
        <taxon>Actinomycetota</taxon>
        <taxon>Thermoleophilia</taxon>
        <taxon>Solirubrobacterales</taxon>
        <taxon>environmental samples</taxon>
    </lineage>
</organism>
<keyword evidence="8" id="KW-0677">Repeat</keyword>
<comment type="similarity">
    <text evidence="3">Belongs to the multicopper oxidase family.</text>
</comment>
<dbReference type="SUPFAM" id="SSF49503">
    <property type="entry name" value="Cupredoxins"/>
    <property type="match status" value="2"/>
</dbReference>
<dbReference type="EMBL" id="CADCVV010000039">
    <property type="protein sequence ID" value="CAA9486763.1"/>
    <property type="molecule type" value="Genomic_DNA"/>
</dbReference>
<feature type="domain" description="Plastocyanin-like" evidence="15">
    <location>
        <begin position="106"/>
        <end position="217"/>
    </location>
</feature>
<evidence type="ECO:0000256" key="5">
    <source>
        <dbReference type="ARBA" id="ARBA00011882"/>
    </source>
</evidence>
<comment type="catalytic activity">
    <reaction evidence="11">
        <text>nitric oxide + Fe(III)-[cytochrome c] + H2O = Fe(II)-[cytochrome c] + nitrite + 2 H(+)</text>
        <dbReference type="Rhea" id="RHEA:15233"/>
        <dbReference type="Rhea" id="RHEA-COMP:10350"/>
        <dbReference type="Rhea" id="RHEA-COMP:14399"/>
        <dbReference type="ChEBI" id="CHEBI:15377"/>
        <dbReference type="ChEBI" id="CHEBI:15378"/>
        <dbReference type="ChEBI" id="CHEBI:16301"/>
        <dbReference type="ChEBI" id="CHEBI:16480"/>
        <dbReference type="ChEBI" id="CHEBI:29033"/>
        <dbReference type="ChEBI" id="CHEBI:29034"/>
        <dbReference type="EC" id="1.7.2.1"/>
    </reaction>
</comment>
<evidence type="ECO:0000256" key="12">
    <source>
        <dbReference type="PIRSR" id="PIRSR601287-1"/>
    </source>
</evidence>
<evidence type="ECO:0000256" key="10">
    <source>
        <dbReference type="ARBA" id="ARBA00023008"/>
    </source>
</evidence>